<dbReference type="EMBL" id="AB609751">
    <property type="protein sequence ID" value="BBE38840.1"/>
    <property type="molecule type" value="Genomic_DNA"/>
</dbReference>
<accession>A0A6S4PX93</accession>
<reference evidence="1" key="1">
    <citation type="submission" date="2011-01" db="EMBL/GenBank/DDBJ databases">
        <title>Evolutionary Significance of Chromosomal Super-Integrons in Vibrio vulnificus Strains.</title>
        <authorList>
            <person name="Shu H.Y."/>
            <person name="Wu K.M."/>
            <person name="Liu T.T."/>
            <person name="Liu Y.M."/>
            <person name="Liao T.L."/>
            <person name="Hor L.I."/>
            <person name="Tsai S.F."/>
            <person name="Chen C.Y."/>
        </authorList>
    </citation>
    <scope>NUCLEOTIDE SEQUENCE</scope>
    <source>
        <strain evidence="1">CECT4999</strain>
    </source>
</reference>
<evidence type="ECO:0000313" key="1">
    <source>
        <dbReference type="EMBL" id="BBE38840.1"/>
    </source>
</evidence>
<organism evidence="1">
    <name type="scientific">Vibrio vulnificus</name>
    <dbReference type="NCBI Taxonomy" id="672"/>
    <lineage>
        <taxon>Bacteria</taxon>
        <taxon>Pseudomonadati</taxon>
        <taxon>Pseudomonadota</taxon>
        <taxon>Gammaproteobacteria</taxon>
        <taxon>Vibrionales</taxon>
        <taxon>Vibrionaceae</taxon>
        <taxon>Vibrio</taxon>
    </lineage>
</organism>
<proteinExistence type="predicted"/>
<sequence>MRHSPLNAALCLIKQNQWFMVVFVPSAFQFCVCRQVDFIERCFSDSYSVAVEIQRIASFNSRTSARLGRLAQSEIHFRFSNFKPDLPKFRA</sequence>
<protein>
    <submittedName>
        <fullName evidence="1">Uncharacterized protein</fullName>
    </submittedName>
</protein>
<dbReference type="AlphaFoldDB" id="A0A6S4PX93"/>
<name>A0A6S4PX93_VIBVL</name>